<dbReference type="Proteomes" id="UP000307602">
    <property type="component" value="Unassembled WGS sequence"/>
</dbReference>
<organism evidence="1 2">
    <name type="scientific">Flavivirga rizhaonensis</name>
    <dbReference type="NCBI Taxonomy" id="2559571"/>
    <lineage>
        <taxon>Bacteria</taxon>
        <taxon>Pseudomonadati</taxon>
        <taxon>Bacteroidota</taxon>
        <taxon>Flavobacteriia</taxon>
        <taxon>Flavobacteriales</taxon>
        <taxon>Flavobacteriaceae</taxon>
        <taxon>Flavivirga</taxon>
    </lineage>
</organism>
<accession>A0A4S1DZM5</accession>
<dbReference type="RefSeq" id="WP_135875971.1">
    <property type="nucleotide sequence ID" value="NZ_SRSO01000005.1"/>
</dbReference>
<dbReference type="EMBL" id="SRSO01000005">
    <property type="protein sequence ID" value="TGV03697.1"/>
    <property type="molecule type" value="Genomic_DNA"/>
</dbReference>
<evidence type="ECO:0000313" key="1">
    <source>
        <dbReference type="EMBL" id="TGV03697.1"/>
    </source>
</evidence>
<gene>
    <name evidence="1" type="ORF">EM932_04575</name>
</gene>
<keyword evidence="2" id="KW-1185">Reference proteome</keyword>
<sequence length="110" mass="12443">MEKTVADLLPDTFVMPPYAVIVTLISLLNSSGLADGVVKHCITGLKIITIMHLCKNHDIEIDILEKKYFDAFFEKLPQTYYNNRELITEIMIIENIDQCVKANKVLGVDS</sequence>
<name>A0A4S1DZM5_9FLAO</name>
<evidence type="ECO:0000313" key="2">
    <source>
        <dbReference type="Proteomes" id="UP000307602"/>
    </source>
</evidence>
<proteinExistence type="predicted"/>
<comment type="caution">
    <text evidence="1">The sequence shown here is derived from an EMBL/GenBank/DDBJ whole genome shotgun (WGS) entry which is preliminary data.</text>
</comment>
<dbReference type="AlphaFoldDB" id="A0A4S1DZM5"/>
<dbReference type="OrthoDB" id="1457159at2"/>
<reference evidence="1 2" key="1">
    <citation type="submission" date="2019-04" db="EMBL/GenBank/DDBJ databases">
        <authorList>
            <person name="Liu A."/>
        </authorList>
    </citation>
    <scope>NUCLEOTIDE SEQUENCE [LARGE SCALE GENOMIC DNA]</scope>
    <source>
        <strain evidence="1 2">RZ03</strain>
    </source>
</reference>
<protein>
    <submittedName>
        <fullName evidence="1">Uncharacterized protein</fullName>
    </submittedName>
</protein>